<dbReference type="PANTHER" id="PTHR48016">
    <property type="entry name" value="MAP KINASE KINASE KINASE SSK2-RELATED-RELATED"/>
    <property type="match status" value="1"/>
</dbReference>
<dbReference type="PROSITE" id="PS00107">
    <property type="entry name" value="PROTEIN_KINASE_ATP"/>
    <property type="match status" value="1"/>
</dbReference>
<dbReference type="PROSITE" id="PS50011">
    <property type="entry name" value="PROTEIN_KINASE_DOM"/>
    <property type="match status" value="1"/>
</dbReference>
<dbReference type="PANTHER" id="PTHR48016:SF4">
    <property type="entry name" value="PROTEIN KINASE DOMAIN-CONTAINING PROTEIN"/>
    <property type="match status" value="1"/>
</dbReference>
<evidence type="ECO:0000256" key="6">
    <source>
        <dbReference type="ARBA" id="ARBA00022833"/>
    </source>
</evidence>
<dbReference type="GO" id="GO:0004709">
    <property type="term" value="F:MAP kinase kinase kinase activity"/>
    <property type="evidence" value="ECO:0007669"/>
    <property type="project" value="TreeGrafter"/>
</dbReference>
<dbReference type="Proteomes" id="UP000027586">
    <property type="component" value="Unassembled WGS sequence"/>
</dbReference>
<feature type="compositionally biased region" description="Basic residues" evidence="9">
    <location>
        <begin position="173"/>
        <end position="182"/>
    </location>
</feature>
<dbReference type="GO" id="GO:0005524">
    <property type="term" value="F:ATP binding"/>
    <property type="evidence" value="ECO:0007669"/>
    <property type="project" value="UniProtKB-UniRule"/>
</dbReference>
<dbReference type="InterPro" id="IPR001245">
    <property type="entry name" value="Ser-Thr/Tyr_kinase_cat_dom"/>
</dbReference>
<organism evidence="13 14">
    <name type="scientific">Lichtheimia corymbifera JMRC:FSU:9682</name>
    <dbReference type="NCBI Taxonomy" id="1263082"/>
    <lineage>
        <taxon>Eukaryota</taxon>
        <taxon>Fungi</taxon>
        <taxon>Fungi incertae sedis</taxon>
        <taxon>Mucoromycota</taxon>
        <taxon>Mucoromycotina</taxon>
        <taxon>Mucoromycetes</taxon>
        <taxon>Mucorales</taxon>
        <taxon>Lichtheimiaceae</taxon>
        <taxon>Lichtheimia</taxon>
    </lineage>
</organism>
<dbReference type="SMART" id="SM00033">
    <property type="entry name" value="CH"/>
    <property type="match status" value="1"/>
</dbReference>
<dbReference type="SUPFAM" id="SSF56112">
    <property type="entry name" value="Protein kinase-like (PK-like)"/>
    <property type="match status" value="1"/>
</dbReference>
<dbReference type="EMBL" id="CBTN010000028">
    <property type="protein sequence ID" value="CDH55314.1"/>
    <property type="molecule type" value="Genomic_DNA"/>
</dbReference>
<evidence type="ECO:0000313" key="14">
    <source>
        <dbReference type="Proteomes" id="UP000027586"/>
    </source>
</evidence>
<dbReference type="InterPro" id="IPR003096">
    <property type="entry name" value="SM22_calponin"/>
</dbReference>
<feature type="domain" description="Phorbol-ester/DAG-type" evidence="12">
    <location>
        <begin position="621"/>
        <end position="667"/>
    </location>
</feature>
<dbReference type="InterPro" id="IPR036872">
    <property type="entry name" value="CH_dom_sf"/>
</dbReference>
<dbReference type="InterPro" id="IPR000719">
    <property type="entry name" value="Prot_kinase_dom"/>
</dbReference>
<feature type="region of interest" description="Disordered" evidence="9">
    <location>
        <begin position="150"/>
        <end position="182"/>
    </location>
</feature>
<evidence type="ECO:0000256" key="8">
    <source>
        <dbReference type="PROSITE-ProRule" id="PRU10141"/>
    </source>
</evidence>
<dbReference type="STRING" id="1263082.A0A068RZ73"/>
<dbReference type="InterPro" id="IPR001715">
    <property type="entry name" value="CH_dom"/>
</dbReference>
<evidence type="ECO:0000256" key="3">
    <source>
        <dbReference type="ARBA" id="ARBA00022723"/>
    </source>
</evidence>
<evidence type="ECO:0000259" key="10">
    <source>
        <dbReference type="PROSITE" id="PS50011"/>
    </source>
</evidence>
<dbReference type="SMART" id="SM00220">
    <property type="entry name" value="S_TKc"/>
    <property type="match status" value="1"/>
</dbReference>
<dbReference type="Gene3D" id="1.10.418.10">
    <property type="entry name" value="Calponin-like domain"/>
    <property type="match status" value="1"/>
</dbReference>
<evidence type="ECO:0000313" key="13">
    <source>
        <dbReference type="EMBL" id="CDH55314.1"/>
    </source>
</evidence>
<dbReference type="InterPro" id="IPR002219">
    <property type="entry name" value="PKC_DAG/PE"/>
</dbReference>
<keyword evidence="14" id="KW-1185">Reference proteome</keyword>
<feature type="domain" description="Protein kinase" evidence="10">
    <location>
        <begin position="289"/>
        <end position="539"/>
    </location>
</feature>
<dbReference type="VEuPathDB" id="FungiDB:LCOR_06468.1"/>
<keyword evidence="1" id="KW-0723">Serine/threonine-protein kinase</keyword>
<dbReference type="Gene3D" id="1.10.510.10">
    <property type="entry name" value="Transferase(Phosphotransferase) domain 1"/>
    <property type="match status" value="1"/>
</dbReference>
<evidence type="ECO:0000256" key="7">
    <source>
        <dbReference type="ARBA" id="ARBA00022840"/>
    </source>
</evidence>
<feature type="domain" description="Calponin-homology (CH)" evidence="11">
    <location>
        <begin position="22"/>
        <end position="127"/>
    </location>
</feature>
<evidence type="ECO:0000256" key="2">
    <source>
        <dbReference type="ARBA" id="ARBA00022679"/>
    </source>
</evidence>
<dbReference type="GO" id="GO:0005737">
    <property type="term" value="C:cytoplasm"/>
    <property type="evidence" value="ECO:0007669"/>
    <property type="project" value="TreeGrafter"/>
</dbReference>
<dbReference type="CDD" id="cd06627">
    <property type="entry name" value="STKc_Cdc7_like"/>
    <property type="match status" value="1"/>
</dbReference>
<dbReference type="PRINTS" id="PR00888">
    <property type="entry name" value="SM22CALPONIN"/>
</dbReference>
<feature type="region of interest" description="Disordered" evidence="9">
    <location>
        <begin position="544"/>
        <end position="583"/>
    </location>
</feature>
<evidence type="ECO:0000259" key="11">
    <source>
        <dbReference type="PROSITE" id="PS50021"/>
    </source>
</evidence>
<dbReference type="PROSITE" id="PS00479">
    <property type="entry name" value="ZF_DAG_PE_1"/>
    <property type="match status" value="1"/>
</dbReference>
<evidence type="ECO:0000256" key="5">
    <source>
        <dbReference type="ARBA" id="ARBA00022777"/>
    </source>
</evidence>
<accession>A0A068RZ73</accession>
<sequence length="708" mass="79547">MYKRHPSGTDRLCVQLREQQQRSDQYAAKHYLETTLGIQLGSSNLHKELQDGVLLCKLVNVLKPGTIKSIGHKNIAFVKMANISLFLQGACELGLQPSELFQTVDLYEAKDMGAVINTILTLARHSNKKPSPCPSPLSIASFDEYRYEKTSLDQESVDQRPPTMDSGYSTLAQRRRHHHHHDYQKRPLFHNQQSSHQGHQDTDIEHVEYAMQGDRVKNNGSIYPLLTVSTPRLERTRTRAHINNHRQHRSHEVLKQRISRECIADTDKHNKEQIKITMKNESSNMISCYQLGNCIGKGQFGAVYRALDVQTGEVVAIKRIKLEDVGVDHEIMQEVDLLKDMESPNIVRYLGSVKDDTYLNILLEYVENGSLLSSLKAFGSLPEKLVASYTYQILCGLSYLHQHAVVHCDLKAANILTTKTGDVKLTDFGVSLNLRVKQDDMGAPAGTPNWMAPEVIELQGASTKSDIWSLGCTIIEMLTGRPPYAGMFAMSTLYHIVEDDHPPIPDGISEPLLDLLLVCFRKDPLERPTAEELMCHPWVSNTMISRPSPSSSPSPSPTPSAVSRPSPSPSPSPSAVKVPNTHHQQDDDIDISLVFEYMRTNPAMNMQRSPSPYVKKETPRDHLFVKTSFGKAVTCKVCLDHVKRHAIYCEACALICHDKCRQSASRCIPTNCPIAKPKRDSSRPLEHRSKLQRMLASCMKKPATQIRT</sequence>
<comment type="caution">
    <text evidence="13">The sequence shown here is derived from an EMBL/GenBank/DDBJ whole genome shotgun (WGS) entry which is preliminary data.</text>
</comment>
<dbReference type="InterPro" id="IPR011009">
    <property type="entry name" value="Kinase-like_dom_sf"/>
</dbReference>
<name>A0A068RZ73_9FUNG</name>
<dbReference type="GO" id="GO:0046872">
    <property type="term" value="F:metal ion binding"/>
    <property type="evidence" value="ECO:0007669"/>
    <property type="project" value="UniProtKB-KW"/>
</dbReference>
<keyword evidence="3" id="KW-0479">Metal-binding</keyword>
<feature type="binding site" evidence="8">
    <location>
        <position position="318"/>
    </location>
    <ligand>
        <name>ATP</name>
        <dbReference type="ChEBI" id="CHEBI:30616"/>
    </ligand>
</feature>
<keyword evidence="2" id="KW-0808">Transferase</keyword>
<dbReference type="InterPro" id="IPR046349">
    <property type="entry name" value="C1-like_sf"/>
</dbReference>
<dbReference type="Pfam" id="PF00307">
    <property type="entry name" value="CH"/>
    <property type="match status" value="1"/>
</dbReference>
<protein>
    <submittedName>
        <fullName evidence="13">Pkinase-domain-containing protein</fullName>
    </submittedName>
</protein>
<dbReference type="AlphaFoldDB" id="A0A068RZ73"/>
<dbReference type="Gene3D" id="3.30.60.20">
    <property type="match status" value="1"/>
</dbReference>
<dbReference type="SUPFAM" id="SSF57889">
    <property type="entry name" value="Cysteine-rich domain"/>
    <property type="match status" value="1"/>
</dbReference>
<proteinExistence type="predicted"/>
<keyword evidence="5" id="KW-0418">Kinase</keyword>
<evidence type="ECO:0000256" key="4">
    <source>
        <dbReference type="ARBA" id="ARBA00022741"/>
    </source>
</evidence>
<dbReference type="PROSITE" id="PS50081">
    <property type="entry name" value="ZF_DAG_PE_2"/>
    <property type="match status" value="1"/>
</dbReference>
<reference evidence="13" key="1">
    <citation type="submission" date="2013-08" db="EMBL/GenBank/DDBJ databases">
        <title>Gene expansion shapes genome architecture in the human pathogen Lichtheimia corymbifera: an evolutionary genomics analysis in the ancient terrestrial Mucorales (Mucoromycotina).</title>
        <authorList>
            <person name="Schwartze V.U."/>
            <person name="Winter S."/>
            <person name="Shelest E."/>
            <person name="Marcet-Houben M."/>
            <person name="Horn F."/>
            <person name="Wehner S."/>
            <person name="Hoffmann K."/>
            <person name="Riege K."/>
            <person name="Sammeth M."/>
            <person name="Nowrousian M."/>
            <person name="Valiante V."/>
            <person name="Linde J."/>
            <person name="Jacobsen I.D."/>
            <person name="Marz M."/>
            <person name="Brakhage A.A."/>
            <person name="Gabaldon T."/>
            <person name="Bocker S."/>
            <person name="Voigt K."/>
        </authorList>
    </citation>
    <scope>NUCLEOTIDE SEQUENCE [LARGE SCALE GENOMIC DNA]</scope>
    <source>
        <strain evidence="13">FSU 9682</strain>
    </source>
</reference>
<dbReference type="InterPro" id="IPR017441">
    <property type="entry name" value="Protein_kinase_ATP_BS"/>
</dbReference>
<dbReference type="PROSITE" id="PS50021">
    <property type="entry name" value="CH"/>
    <property type="match status" value="1"/>
</dbReference>
<evidence type="ECO:0000256" key="9">
    <source>
        <dbReference type="SAM" id="MobiDB-lite"/>
    </source>
</evidence>
<dbReference type="Pfam" id="PF00069">
    <property type="entry name" value="Pkinase"/>
    <property type="match status" value="1"/>
</dbReference>
<dbReference type="OrthoDB" id="8693905at2759"/>
<keyword evidence="6" id="KW-0862">Zinc</keyword>
<evidence type="ECO:0000256" key="1">
    <source>
        <dbReference type="ARBA" id="ARBA00022527"/>
    </source>
</evidence>
<gene>
    <name evidence="13" type="ORF">LCOR_06468.1</name>
</gene>
<keyword evidence="7 8" id="KW-0067">ATP-binding</keyword>
<dbReference type="PROSITE" id="PS00108">
    <property type="entry name" value="PROTEIN_KINASE_ST"/>
    <property type="match status" value="1"/>
</dbReference>
<evidence type="ECO:0000259" key="12">
    <source>
        <dbReference type="PROSITE" id="PS50081"/>
    </source>
</evidence>
<dbReference type="SMART" id="SM00109">
    <property type="entry name" value="C1"/>
    <property type="match status" value="1"/>
</dbReference>
<dbReference type="InterPro" id="IPR008271">
    <property type="entry name" value="Ser/Thr_kinase_AS"/>
</dbReference>
<keyword evidence="4 8" id="KW-0547">Nucleotide-binding</keyword>
<dbReference type="InterPro" id="IPR050538">
    <property type="entry name" value="MAP_kinase_kinase_kinase"/>
</dbReference>
<dbReference type="SUPFAM" id="SSF47576">
    <property type="entry name" value="Calponin-homology domain, CH-domain"/>
    <property type="match status" value="1"/>
</dbReference>
<dbReference type="PRINTS" id="PR00109">
    <property type="entry name" value="TYRKINASE"/>
</dbReference>